<dbReference type="InterPro" id="IPR001680">
    <property type="entry name" value="WD40_rpt"/>
</dbReference>
<feature type="coiled-coil region" evidence="12">
    <location>
        <begin position="323"/>
        <end position="376"/>
    </location>
</feature>
<feature type="domain" description="CSD" evidence="14">
    <location>
        <begin position="846"/>
        <end position="914"/>
    </location>
</feature>
<evidence type="ECO:0000256" key="6">
    <source>
        <dbReference type="ARBA" id="ARBA00022741"/>
    </source>
</evidence>
<dbReference type="InterPro" id="IPR000719">
    <property type="entry name" value="Prot_kinase_dom"/>
</dbReference>
<dbReference type="PANTHER" id="PTHR24054">
    <property type="entry name" value="CASEIN KINASE II SUBUNIT ALPHA"/>
    <property type="match status" value="1"/>
</dbReference>
<organism evidence="15 16">
    <name type="scientific">Blastocystis sp. subtype 1 (strain ATCC 50177 / NandII)</name>
    <dbReference type="NCBI Taxonomy" id="478820"/>
    <lineage>
        <taxon>Eukaryota</taxon>
        <taxon>Sar</taxon>
        <taxon>Stramenopiles</taxon>
        <taxon>Bigyra</taxon>
        <taxon>Opalozoa</taxon>
        <taxon>Opalinata</taxon>
        <taxon>Blastocystidae</taxon>
        <taxon>Blastocystis</taxon>
    </lineage>
</organism>
<evidence type="ECO:0000313" key="16">
    <source>
        <dbReference type="Proteomes" id="UP000078348"/>
    </source>
</evidence>
<evidence type="ECO:0000256" key="7">
    <source>
        <dbReference type="ARBA" id="ARBA00022777"/>
    </source>
</evidence>
<evidence type="ECO:0000256" key="2">
    <source>
        <dbReference type="ARBA" id="ARBA00022527"/>
    </source>
</evidence>
<dbReference type="CDD" id="cd04458">
    <property type="entry name" value="CSP_CDS"/>
    <property type="match status" value="1"/>
</dbReference>
<protein>
    <recommendedName>
        <fullName evidence="1">non-specific serine/threonine protein kinase</fullName>
        <ecNumber evidence="1">2.7.11.1</ecNumber>
    </recommendedName>
</protein>
<dbReference type="Gene3D" id="2.130.10.10">
    <property type="entry name" value="YVTN repeat-like/Quinoprotein amine dehydrogenase"/>
    <property type="match status" value="2"/>
</dbReference>
<keyword evidence="4" id="KW-0808">Transferase</keyword>
<dbReference type="SMART" id="SM00357">
    <property type="entry name" value="CSP"/>
    <property type="match status" value="1"/>
</dbReference>
<dbReference type="FunFam" id="3.30.200.20:FF:000088">
    <property type="entry name" value="Casein kinase II subunit alpha"/>
    <property type="match status" value="1"/>
</dbReference>
<keyword evidence="3 11" id="KW-0853">WD repeat</keyword>
<accession>A0A196S5L7</accession>
<dbReference type="GO" id="GO:0031981">
    <property type="term" value="C:nuclear lumen"/>
    <property type="evidence" value="ECO:0007669"/>
    <property type="project" value="UniProtKB-ARBA"/>
</dbReference>
<dbReference type="GO" id="GO:0004674">
    <property type="term" value="F:protein serine/threonine kinase activity"/>
    <property type="evidence" value="ECO:0007669"/>
    <property type="project" value="UniProtKB-KW"/>
</dbReference>
<dbReference type="EC" id="2.7.11.1" evidence="1"/>
<keyword evidence="7 15" id="KW-0418">Kinase</keyword>
<comment type="catalytic activity">
    <reaction evidence="9">
        <text>L-threonyl-[protein] + ATP = O-phospho-L-threonyl-[protein] + ADP + H(+)</text>
        <dbReference type="Rhea" id="RHEA:46608"/>
        <dbReference type="Rhea" id="RHEA-COMP:11060"/>
        <dbReference type="Rhea" id="RHEA-COMP:11605"/>
        <dbReference type="ChEBI" id="CHEBI:15378"/>
        <dbReference type="ChEBI" id="CHEBI:30013"/>
        <dbReference type="ChEBI" id="CHEBI:30616"/>
        <dbReference type="ChEBI" id="CHEBI:61977"/>
        <dbReference type="ChEBI" id="CHEBI:456216"/>
        <dbReference type="EC" id="2.7.11.1"/>
    </reaction>
</comment>
<dbReference type="PRINTS" id="PR00050">
    <property type="entry name" value="COLDSHOCK"/>
</dbReference>
<keyword evidence="16" id="KW-1185">Reference proteome</keyword>
<dbReference type="InterPro" id="IPR002059">
    <property type="entry name" value="CSP_DNA-bd"/>
</dbReference>
<dbReference type="PROSITE" id="PS50294">
    <property type="entry name" value="WD_REPEATS_REGION"/>
    <property type="match status" value="3"/>
</dbReference>
<dbReference type="EMBL" id="LXWW01000546">
    <property type="protein sequence ID" value="OAO12380.1"/>
    <property type="molecule type" value="Genomic_DNA"/>
</dbReference>
<comment type="catalytic activity">
    <reaction evidence="10">
        <text>L-seryl-[protein] + ATP = O-phospho-L-seryl-[protein] + ADP + H(+)</text>
        <dbReference type="Rhea" id="RHEA:17989"/>
        <dbReference type="Rhea" id="RHEA-COMP:9863"/>
        <dbReference type="Rhea" id="RHEA-COMP:11604"/>
        <dbReference type="ChEBI" id="CHEBI:15378"/>
        <dbReference type="ChEBI" id="CHEBI:29999"/>
        <dbReference type="ChEBI" id="CHEBI:30616"/>
        <dbReference type="ChEBI" id="CHEBI:83421"/>
        <dbReference type="ChEBI" id="CHEBI:456216"/>
        <dbReference type="EC" id="2.7.11.1"/>
    </reaction>
</comment>
<dbReference type="PROSITE" id="PS51857">
    <property type="entry name" value="CSD_2"/>
    <property type="match status" value="1"/>
</dbReference>
<dbReference type="Pfam" id="PF00313">
    <property type="entry name" value="CSD"/>
    <property type="match status" value="1"/>
</dbReference>
<dbReference type="PROSITE" id="PS00108">
    <property type="entry name" value="PROTEIN_KINASE_ST"/>
    <property type="match status" value="1"/>
</dbReference>
<dbReference type="CDD" id="cd00200">
    <property type="entry name" value="WD40"/>
    <property type="match status" value="1"/>
</dbReference>
<dbReference type="GO" id="GO:0005956">
    <property type="term" value="C:protein kinase CK2 complex"/>
    <property type="evidence" value="ECO:0007669"/>
    <property type="project" value="TreeGrafter"/>
</dbReference>
<evidence type="ECO:0000259" key="13">
    <source>
        <dbReference type="PROSITE" id="PS50011"/>
    </source>
</evidence>
<dbReference type="Pfam" id="PF00069">
    <property type="entry name" value="Pkinase"/>
    <property type="match status" value="1"/>
</dbReference>
<dbReference type="GO" id="GO:0005524">
    <property type="term" value="F:ATP binding"/>
    <property type="evidence" value="ECO:0007669"/>
    <property type="project" value="UniProtKB-KW"/>
</dbReference>
<evidence type="ECO:0000256" key="10">
    <source>
        <dbReference type="ARBA" id="ARBA00048679"/>
    </source>
</evidence>
<evidence type="ECO:0000259" key="14">
    <source>
        <dbReference type="PROSITE" id="PS51857"/>
    </source>
</evidence>
<feature type="repeat" description="WD" evidence="11">
    <location>
        <begin position="608"/>
        <end position="649"/>
    </location>
</feature>
<dbReference type="PROSITE" id="PS50011">
    <property type="entry name" value="PROTEIN_KINASE_DOM"/>
    <property type="match status" value="1"/>
</dbReference>
<evidence type="ECO:0000256" key="11">
    <source>
        <dbReference type="PROSITE-ProRule" id="PRU00221"/>
    </source>
</evidence>
<dbReference type="AlphaFoldDB" id="A0A196S5L7"/>
<dbReference type="SUPFAM" id="SSF56112">
    <property type="entry name" value="Protein kinase-like (PK-like)"/>
    <property type="match status" value="1"/>
</dbReference>
<dbReference type="GO" id="GO:0005829">
    <property type="term" value="C:cytosol"/>
    <property type="evidence" value="ECO:0007669"/>
    <property type="project" value="TreeGrafter"/>
</dbReference>
<evidence type="ECO:0000256" key="5">
    <source>
        <dbReference type="ARBA" id="ARBA00022737"/>
    </source>
</evidence>
<dbReference type="Gene3D" id="3.30.200.20">
    <property type="entry name" value="Phosphorylase Kinase, domain 1"/>
    <property type="match status" value="1"/>
</dbReference>
<dbReference type="FunFam" id="2.130.10.10:FF:000411">
    <property type="entry name" value="U4/U6 small nuclear ribonucleoprotein Prp4"/>
    <property type="match status" value="1"/>
</dbReference>
<keyword evidence="5" id="KW-0677">Repeat</keyword>
<dbReference type="Gene3D" id="2.40.50.140">
    <property type="entry name" value="Nucleic acid-binding proteins"/>
    <property type="match status" value="1"/>
</dbReference>
<evidence type="ECO:0000256" key="1">
    <source>
        <dbReference type="ARBA" id="ARBA00012513"/>
    </source>
</evidence>
<dbReference type="InterPro" id="IPR045216">
    <property type="entry name" value="CK2_alpha"/>
</dbReference>
<name>A0A196S5L7_BLAHN</name>
<dbReference type="Pfam" id="PF00400">
    <property type="entry name" value="WD40"/>
    <property type="match status" value="6"/>
</dbReference>
<dbReference type="GO" id="GO:0051726">
    <property type="term" value="P:regulation of cell cycle"/>
    <property type="evidence" value="ECO:0007669"/>
    <property type="project" value="TreeGrafter"/>
</dbReference>
<comment type="caution">
    <text evidence="15">The sequence shown here is derived from an EMBL/GenBank/DDBJ whole genome shotgun (WGS) entry which is preliminary data.</text>
</comment>
<dbReference type="InterPro" id="IPR011129">
    <property type="entry name" value="CSD"/>
</dbReference>
<keyword evidence="8" id="KW-0067">ATP-binding</keyword>
<dbReference type="FunFam" id="1.10.510.10:FF:000459">
    <property type="entry name" value="Casein kinase II subunit alpha"/>
    <property type="match status" value="1"/>
</dbReference>
<dbReference type="SUPFAM" id="SSF50978">
    <property type="entry name" value="WD40 repeat-like"/>
    <property type="match status" value="1"/>
</dbReference>
<evidence type="ECO:0000256" key="4">
    <source>
        <dbReference type="ARBA" id="ARBA00022679"/>
    </source>
</evidence>
<evidence type="ECO:0000313" key="15">
    <source>
        <dbReference type="EMBL" id="OAO12380.1"/>
    </source>
</evidence>
<dbReference type="InterPro" id="IPR036322">
    <property type="entry name" value="WD40_repeat_dom_sf"/>
</dbReference>
<dbReference type="PANTHER" id="PTHR24054:SF0">
    <property type="entry name" value="CASEIN KINASE II SUBUNIT ALPHA"/>
    <property type="match status" value="1"/>
</dbReference>
<reference evidence="15 16" key="1">
    <citation type="submission" date="2016-05" db="EMBL/GenBank/DDBJ databases">
        <title>Nuclear genome of Blastocystis sp. subtype 1 NandII.</title>
        <authorList>
            <person name="Gentekaki E."/>
            <person name="Curtis B."/>
            <person name="Stairs C."/>
            <person name="Eme L."/>
            <person name="Herman E."/>
            <person name="Klimes V."/>
            <person name="Arias M.C."/>
            <person name="Elias M."/>
            <person name="Hilliou F."/>
            <person name="Klute M."/>
            <person name="Malik S.-B."/>
            <person name="Pightling A."/>
            <person name="Rachubinski R."/>
            <person name="Salas D."/>
            <person name="Schlacht A."/>
            <person name="Suga H."/>
            <person name="Archibald J."/>
            <person name="Ball S.G."/>
            <person name="Clark G."/>
            <person name="Dacks J."/>
            <person name="Van Der Giezen M."/>
            <person name="Tsaousis A."/>
            <person name="Roger A."/>
        </authorList>
    </citation>
    <scope>NUCLEOTIDE SEQUENCE [LARGE SCALE GENOMIC DNA]</scope>
    <source>
        <strain evidence="16">ATCC 50177 / NandII</strain>
    </source>
</reference>
<dbReference type="PRINTS" id="PR00320">
    <property type="entry name" value="GPROTEINBRPT"/>
</dbReference>
<dbReference type="InterPro" id="IPR011009">
    <property type="entry name" value="Kinase-like_dom_sf"/>
</dbReference>
<dbReference type="SUPFAM" id="SSF50249">
    <property type="entry name" value="Nucleic acid-binding proteins"/>
    <property type="match status" value="1"/>
</dbReference>
<evidence type="ECO:0000256" key="3">
    <source>
        <dbReference type="ARBA" id="ARBA00022574"/>
    </source>
</evidence>
<dbReference type="GO" id="GO:0006357">
    <property type="term" value="P:regulation of transcription by RNA polymerase II"/>
    <property type="evidence" value="ECO:0007669"/>
    <property type="project" value="UniProtKB-ARBA"/>
</dbReference>
<dbReference type="Proteomes" id="UP000078348">
    <property type="component" value="Unassembled WGS sequence"/>
</dbReference>
<evidence type="ECO:0000256" key="8">
    <source>
        <dbReference type="ARBA" id="ARBA00022840"/>
    </source>
</evidence>
<dbReference type="OrthoDB" id="10254671at2759"/>
<dbReference type="SMART" id="SM00320">
    <property type="entry name" value="WD40"/>
    <property type="match status" value="7"/>
</dbReference>
<evidence type="ECO:0000256" key="12">
    <source>
        <dbReference type="SAM" id="Coils"/>
    </source>
</evidence>
<dbReference type="InterPro" id="IPR008271">
    <property type="entry name" value="Ser/Thr_kinase_AS"/>
</dbReference>
<dbReference type="SMART" id="SM00220">
    <property type="entry name" value="S_TKc"/>
    <property type="match status" value="1"/>
</dbReference>
<feature type="repeat" description="WD" evidence="11">
    <location>
        <begin position="650"/>
        <end position="682"/>
    </location>
</feature>
<gene>
    <name evidence="15" type="ORF">AV274_5918</name>
</gene>
<dbReference type="PROSITE" id="PS50082">
    <property type="entry name" value="WD_REPEATS_2"/>
    <property type="match status" value="5"/>
</dbReference>
<keyword evidence="6" id="KW-0547">Nucleotide-binding</keyword>
<dbReference type="STRING" id="478820.A0A196S5L7"/>
<feature type="repeat" description="WD" evidence="11">
    <location>
        <begin position="524"/>
        <end position="565"/>
    </location>
</feature>
<dbReference type="InterPro" id="IPR012340">
    <property type="entry name" value="NA-bd_OB-fold"/>
</dbReference>
<dbReference type="GO" id="GO:0003676">
    <property type="term" value="F:nucleic acid binding"/>
    <property type="evidence" value="ECO:0007669"/>
    <property type="project" value="InterPro"/>
</dbReference>
<feature type="repeat" description="WD" evidence="11">
    <location>
        <begin position="566"/>
        <end position="607"/>
    </location>
</feature>
<feature type="repeat" description="WD" evidence="11">
    <location>
        <begin position="482"/>
        <end position="523"/>
    </location>
</feature>
<keyword evidence="2" id="KW-0723">Serine/threonine-protein kinase</keyword>
<dbReference type="Gene3D" id="1.10.510.10">
    <property type="entry name" value="Transferase(Phosphotransferase) domain 1"/>
    <property type="match status" value="1"/>
</dbReference>
<feature type="domain" description="Protein kinase" evidence="13">
    <location>
        <begin position="34"/>
        <end position="319"/>
    </location>
</feature>
<proteinExistence type="predicted"/>
<keyword evidence="12" id="KW-0175">Coiled coil</keyword>
<dbReference type="InterPro" id="IPR020472">
    <property type="entry name" value="WD40_PAC1"/>
</dbReference>
<sequence length="925" mass="105113">MSVSRVYADVVSNMPPDYADYDSVNITWESPDRYQIVKKVGRGKYSEVFKGIDMQTGEPISIKYLKPVRFKKIKREIKIMQQLTGGPSILPLLSTVMNEETKAPSLITKWVETKDYREFYMNLTDYQLRYYFYKILVGLDYAHSKGIMHRDIKPQNILIDYVTKEVYIIDWGLADYYKPHEKYNVRVSTRNYKGPELLTNDNDYDYSLDIWSLSCMLLGIVFNRTPFFRGKDNFEQLRKIEEVLGSEDLNRYITKYNLKLNKETKCLLGDFEKRPWSDFINRATEKFINDDLFDFLDRTLVYDHNDRLTAKEAMAHKWFDPVRDDVERELEKWRQSAVAKKSDVEPSKKVKLDGCRERLQKQKKEETDLAYLAENEKSVRQLWDQYSNLFVESSQFGSERPISCCRVNGTRLLTGCFGGELRLWDLDSSNMLKSWRAHDDRICSVDWNPCGAGGPLCASSSLDKTAKLWGWKDDAPVLLQTLSGHLGRVTTVKFHPSGGFVGTVSCDCSFRLWDVATGQQLLLQDGHAREVFGLDFQCDGSLAATCDQSGVCRVWDLRTGRCVSTLQGHVKGMLCCCFAPNGFQFATGSDDNTVKIWDLRKQKSIYTVPAHNSVVPDVRFDKTGEFLATCSFDHTVKVWSTRNYKCLRVLEGHDSRVSGIDFMADKVGVVSCSHDKTWKKWSNDCGVMDFQPGRLAAHCAAHKKVRKPVHQPLLVAKGEFARCPQLQQGIPVPSPFSQPCFDGTPSVAPTPGDNVCFDVPRDYIVPPFMHMEDYYIRECLAMPTHAAVGFSPAPPGLRIPCVIPSPPVMPIINPVVYSNNQDIGTSDLQYIPENLFAKTSIFVRSVYTGKVKWFNNKKGYGFIIPDANPDISTDVFVHQTSIKSNGFRFLKEGESVEFDLADGQKGKVAVNVCAPGGLPFSRVLM</sequence>
<dbReference type="InterPro" id="IPR015943">
    <property type="entry name" value="WD40/YVTN_repeat-like_dom_sf"/>
</dbReference>
<dbReference type="CDD" id="cd14132">
    <property type="entry name" value="STKc_CK2_alpha"/>
    <property type="match status" value="1"/>
</dbReference>
<evidence type="ECO:0000256" key="9">
    <source>
        <dbReference type="ARBA" id="ARBA00047899"/>
    </source>
</evidence>